<protein>
    <recommendedName>
        <fullName evidence="13">Coiled-coil and C2 domain-containing protein 1A</fullName>
    </recommendedName>
    <alternativeName>
        <fullName evidence="14">Five prime repressor element under dual repression-binding protein 1</fullName>
    </alternativeName>
</protein>
<evidence type="ECO:0000313" key="17">
    <source>
        <dbReference type="Proteomes" id="UP000245320"/>
    </source>
</evidence>
<evidence type="ECO:0000256" key="8">
    <source>
        <dbReference type="ARBA" id="ARBA00023054"/>
    </source>
</evidence>
<keyword evidence="10" id="KW-0804">Transcription</keyword>
<feature type="region of interest" description="Disordered" evidence="15">
    <location>
        <begin position="422"/>
        <end position="477"/>
    </location>
</feature>
<gene>
    <name evidence="18" type="primary">CC2D1A</name>
</gene>
<dbReference type="Proteomes" id="UP000245320">
    <property type="component" value="Chromosome 3"/>
</dbReference>
<feature type="region of interest" description="Disordered" evidence="15">
    <location>
        <begin position="166"/>
        <end position="249"/>
    </location>
</feature>
<feature type="region of interest" description="Disordered" evidence="15">
    <location>
        <begin position="289"/>
        <end position="327"/>
    </location>
</feature>
<keyword evidence="8" id="KW-0175">Coiled coil</keyword>
<dbReference type="PANTHER" id="PTHR13076">
    <property type="entry name" value="COILED-COIL AND C2 DOMAIN-CONTAINING PROTEIN 1-LIKE"/>
    <property type="match status" value="1"/>
</dbReference>
<sequence length="958" mass="104688">MGCREGPGGGHAAPPPTTLFFGAVGDQDGRLGALEGSRSGWGLPLPLGPLPMEAIERMASLCMRDPDKDEEEGTDEEDVEADDDLLAELNEVLGEEQKALESHPPVAQPKATTPSPGLEATLQERLALYQTAIESARQAGDGAKMRRYDRGLKTLENLLASVQKGKAIDEGDIPPPVAVGKGPVATPSHIPAPTQPVPTNPPAPDPRVIVEGPPSTAPASSLVSAKPQLPSGPCSPGPPRSLAQLQSRQREYRLAALRAKQQGDTATAARHFRVAKSFDAVLEALSRGEPVDLSRLPPPPDQLPPDPPSLPPQPPTPAVVPSMPEVPAPPRTLLEALEQRMERYCVAAAQAKTKGDQRKARMHERIVKQYQDAIRAHKAGRAVDVAELPVPPGFPPIQGLEATEPTQQSLVGVLETAVKLANQDEGPEDEDDEEPKKQLNSPAAPTAQPKAPPSKAPQSGSAPAAKAAPKGTSTRAQQQLAFLEGRRKQLLQAALRAKQKNDVEGAKMHLRQAKGLEPMLEASRNGLPVDITKVPPTPVNKDDFALVQRPGPGLSQESVRRYGELTKLIRQQHEMCLNHSNQFTHLGNIAETSKFEKLAEDCKRSMETLKQAFARGLPTPTARFEQRTFSVIKIFPDLSSNDMLLFIVKGINLPTPPGLSPGDLDVFVRFDFPYPNVEEAQKDKTSVIKNTDSPEFKEQFKLCINRSHRGFRRAIQTKGIKFEVVHKGGLFKTDRVLGTAQLKLDALETACEVREILEVRGGHSSDRSGVAVPLMNTTQVLDGRRPTGGRLEVMVRIREPLTAQQLETTTERWLVIDPVPAAVPTQVAGPKAKAPPVPAPMREPGNRSARPLHSLSVLAFDLERLERKILAFRQARRPVPPEMAQQYQDIIQRSQWQRAQLEQGGPGIRREYMAQLERQLQFYTEAARRLGNDGSREAAKEALYRRNLVESELQQLRR</sequence>
<keyword evidence="4" id="KW-0963">Cytoplasm</keyword>
<evidence type="ECO:0000259" key="16">
    <source>
        <dbReference type="PROSITE" id="PS50004"/>
    </source>
</evidence>
<evidence type="ECO:0000313" key="18">
    <source>
        <dbReference type="RefSeq" id="XP_033710060.1"/>
    </source>
</evidence>
<keyword evidence="5" id="KW-0678">Repressor</keyword>
<dbReference type="Pfam" id="PF21528">
    <property type="entry name" value="CC2D1A-B_DM14"/>
    <property type="match status" value="3"/>
</dbReference>
<feature type="region of interest" description="Disordered" evidence="15">
    <location>
        <begin position="1"/>
        <end position="24"/>
    </location>
</feature>
<dbReference type="SUPFAM" id="SSF49562">
    <property type="entry name" value="C2 domain (Calcium/lipid-binding domain, CaLB)"/>
    <property type="match status" value="1"/>
</dbReference>
<dbReference type="GO" id="GO:0001227">
    <property type="term" value="F:DNA-binding transcription repressor activity, RNA polymerase II-specific"/>
    <property type="evidence" value="ECO:0007669"/>
    <property type="project" value="InterPro"/>
</dbReference>
<evidence type="ECO:0000256" key="13">
    <source>
        <dbReference type="ARBA" id="ARBA00068692"/>
    </source>
</evidence>
<dbReference type="SMART" id="SM00685">
    <property type="entry name" value="DM14"/>
    <property type="match status" value="4"/>
</dbReference>
<keyword evidence="6" id="KW-0597">Phosphoprotein</keyword>
<keyword evidence="17" id="KW-1185">Reference proteome</keyword>
<name>A0A6J3R5K3_TURTR</name>
<evidence type="ECO:0000256" key="15">
    <source>
        <dbReference type="SAM" id="MobiDB-lite"/>
    </source>
</evidence>
<dbReference type="CTD" id="54862"/>
<dbReference type="AlphaFoldDB" id="A0A6J3R5K3"/>
<evidence type="ECO:0000256" key="3">
    <source>
        <dbReference type="ARBA" id="ARBA00010672"/>
    </source>
</evidence>
<feature type="compositionally biased region" description="Acidic residues" evidence="15">
    <location>
        <begin position="68"/>
        <end position="82"/>
    </location>
</feature>
<reference evidence="18" key="1">
    <citation type="submission" date="2025-08" db="UniProtKB">
        <authorList>
            <consortium name="RefSeq"/>
        </authorList>
    </citation>
    <scope>IDENTIFICATION</scope>
    <source>
        <tissue evidence="18">Spleen</tissue>
    </source>
</reference>
<evidence type="ECO:0000256" key="10">
    <source>
        <dbReference type="ARBA" id="ARBA00023163"/>
    </source>
</evidence>
<evidence type="ECO:0000256" key="4">
    <source>
        <dbReference type="ARBA" id="ARBA00022490"/>
    </source>
</evidence>
<feature type="region of interest" description="Disordered" evidence="15">
    <location>
        <begin position="62"/>
        <end position="82"/>
    </location>
</feature>
<dbReference type="GO" id="GO:0003677">
    <property type="term" value="F:DNA binding"/>
    <property type="evidence" value="ECO:0007669"/>
    <property type="project" value="UniProtKB-KW"/>
</dbReference>
<dbReference type="CDD" id="cd08690">
    <property type="entry name" value="C2_Freud-1"/>
    <property type="match status" value="1"/>
</dbReference>
<dbReference type="FunFam" id="2.60.40.150:FF:000110">
    <property type="entry name" value="Coiled-coil and C2 domain-containing protein 1A"/>
    <property type="match status" value="1"/>
</dbReference>
<dbReference type="SMART" id="SM00239">
    <property type="entry name" value="C2"/>
    <property type="match status" value="1"/>
</dbReference>
<dbReference type="RefSeq" id="XP_033710060.1">
    <property type="nucleotide sequence ID" value="XM_033854169.1"/>
</dbReference>
<evidence type="ECO:0000256" key="11">
    <source>
        <dbReference type="ARBA" id="ARBA00023212"/>
    </source>
</evidence>
<evidence type="ECO:0000256" key="7">
    <source>
        <dbReference type="ARBA" id="ARBA00023015"/>
    </source>
</evidence>
<feature type="compositionally biased region" description="Pro residues" evidence="15">
    <location>
        <begin position="296"/>
        <end position="327"/>
    </location>
</feature>
<feature type="compositionally biased region" description="Gly residues" evidence="15">
    <location>
        <begin position="1"/>
        <end position="11"/>
    </location>
</feature>
<comment type="subcellular location">
    <subcellularLocation>
        <location evidence="2">Cytoplasm</location>
        <location evidence="2">Cytoskeleton</location>
        <location evidence="2">Microtubule organizing center</location>
        <location evidence="2">Centrosome</location>
    </subcellularLocation>
    <subcellularLocation>
        <location evidence="1">Nucleus</location>
    </subcellularLocation>
</comment>
<evidence type="ECO:0000256" key="1">
    <source>
        <dbReference type="ARBA" id="ARBA00004123"/>
    </source>
</evidence>
<keyword evidence="11" id="KW-0206">Cytoskeleton</keyword>
<keyword evidence="12" id="KW-0539">Nucleus</keyword>
<feature type="region of interest" description="Disordered" evidence="15">
    <location>
        <begin position="94"/>
        <end position="116"/>
    </location>
</feature>
<dbReference type="GO" id="GO:0005813">
    <property type="term" value="C:centrosome"/>
    <property type="evidence" value="ECO:0007669"/>
    <property type="project" value="UniProtKB-SubCell"/>
</dbReference>
<dbReference type="InterPro" id="IPR037772">
    <property type="entry name" value="C2_Freud"/>
</dbReference>
<evidence type="ECO:0000256" key="6">
    <source>
        <dbReference type="ARBA" id="ARBA00022553"/>
    </source>
</evidence>
<evidence type="ECO:0000256" key="12">
    <source>
        <dbReference type="ARBA" id="ARBA00023242"/>
    </source>
</evidence>
<dbReference type="InterPro" id="IPR039725">
    <property type="entry name" value="CC2D1A/B"/>
</dbReference>
<dbReference type="InterPro" id="IPR000008">
    <property type="entry name" value="C2_dom"/>
</dbReference>
<feature type="domain" description="C2" evidence="16">
    <location>
        <begin position="623"/>
        <end position="757"/>
    </location>
</feature>
<organism evidence="17 18">
    <name type="scientific">Tursiops truncatus</name>
    <name type="common">Atlantic bottle-nosed dolphin</name>
    <name type="synonym">Delphinus truncatus</name>
    <dbReference type="NCBI Taxonomy" id="9739"/>
    <lineage>
        <taxon>Eukaryota</taxon>
        <taxon>Metazoa</taxon>
        <taxon>Chordata</taxon>
        <taxon>Craniata</taxon>
        <taxon>Vertebrata</taxon>
        <taxon>Euteleostomi</taxon>
        <taxon>Mammalia</taxon>
        <taxon>Eutheria</taxon>
        <taxon>Laurasiatheria</taxon>
        <taxon>Artiodactyla</taxon>
        <taxon>Whippomorpha</taxon>
        <taxon>Cetacea</taxon>
        <taxon>Odontoceti</taxon>
        <taxon>Delphinidae</taxon>
        <taxon>Tursiops</taxon>
    </lineage>
</organism>
<evidence type="ECO:0000256" key="9">
    <source>
        <dbReference type="ARBA" id="ARBA00023125"/>
    </source>
</evidence>
<dbReference type="InterPro" id="IPR035892">
    <property type="entry name" value="C2_domain_sf"/>
</dbReference>
<keyword evidence="9" id="KW-0238">DNA-binding</keyword>
<proteinExistence type="inferred from homology"/>
<dbReference type="Pfam" id="PF00168">
    <property type="entry name" value="C2"/>
    <property type="match status" value="1"/>
</dbReference>
<dbReference type="InterPro" id="IPR006608">
    <property type="entry name" value="CC2D1A/B_DM14"/>
</dbReference>
<dbReference type="PANTHER" id="PTHR13076:SF8">
    <property type="entry name" value="COILED-COIL AND C2 DOMAIN-CONTAINING PROTEIN 1A"/>
    <property type="match status" value="1"/>
</dbReference>
<feature type="compositionally biased region" description="Pro residues" evidence="15">
    <location>
        <begin position="193"/>
        <end position="205"/>
    </location>
</feature>
<dbReference type="GeneID" id="101323136"/>
<evidence type="ECO:0000256" key="2">
    <source>
        <dbReference type="ARBA" id="ARBA00004300"/>
    </source>
</evidence>
<dbReference type="Gene3D" id="2.60.40.150">
    <property type="entry name" value="C2 domain"/>
    <property type="match status" value="1"/>
</dbReference>
<keyword evidence="7" id="KW-0805">Transcription regulation</keyword>
<dbReference type="GO" id="GO:0005634">
    <property type="term" value="C:nucleus"/>
    <property type="evidence" value="ECO:0007669"/>
    <property type="project" value="UniProtKB-SubCell"/>
</dbReference>
<feature type="compositionally biased region" description="Low complexity" evidence="15">
    <location>
        <begin position="456"/>
        <end position="473"/>
    </location>
</feature>
<comment type="similarity">
    <text evidence="3">Belongs to the CC2D1 family.</text>
</comment>
<feature type="region of interest" description="Disordered" evidence="15">
    <location>
        <begin position="826"/>
        <end position="848"/>
    </location>
</feature>
<feature type="compositionally biased region" description="Low complexity" evidence="15">
    <location>
        <begin position="178"/>
        <end position="187"/>
    </location>
</feature>
<accession>A0A6J3R5K3</accession>
<evidence type="ECO:0000256" key="14">
    <source>
        <dbReference type="ARBA" id="ARBA00080072"/>
    </source>
</evidence>
<dbReference type="PROSITE" id="PS50004">
    <property type="entry name" value="C2"/>
    <property type="match status" value="1"/>
</dbReference>
<evidence type="ECO:0000256" key="5">
    <source>
        <dbReference type="ARBA" id="ARBA00022491"/>
    </source>
</evidence>